<evidence type="ECO:0000313" key="23">
    <source>
        <dbReference type="Proteomes" id="UP000422736"/>
    </source>
</evidence>
<evidence type="ECO:0000256" key="16">
    <source>
        <dbReference type="ARBA" id="ARBA00023065"/>
    </source>
</evidence>
<feature type="transmembrane region" description="Helical" evidence="19">
    <location>
        <begin position="224"/>
        <end position="247"/>
    </location>
</feature>
<evidence type="ECO:0000256" key="13">
    <source>
        <dbReference type="ARBA" id="ARBA00022989"/>
    </source>
</evidence>
<dbReference type="CDD" id="cd06186">
    <property type="entry name" value="NOX_Duox_like_FAD_NADP"/>
    <property type="match status" value="1"/>
</dbReference>
<evidence type="ECO:0000256" key="7">
    <source>
        <dbReference type="ARBA" id="ARBA00022617"/>
    </source>
</evidence>
<name>A0ABX6F1K6_KLUMA</name>
<keyword evidence="17 19" id="KW-0472">Membrane</keyword>
<keyword evidence="13 19" id="KW-1133">Transmembrane helix</keyword>
<keyword evidence="14" id="KW-0560">Oxidoreductase</keyword>
<evidence type="ECO:0000256" key="19">
    <source>
        <dbReference type="SAM" id="Phobius"/>
    </source>
</evidence>
<dbReference type="Gene3D" id="3.40.50.80">
    <property type="entry name" value="Nucleotide-binding domain of ferredoxin-NADP reductase (FNR) module"/>
    <property type="match status" value="1"/>
</dbReference>
<keyword evidence="20" id="KW-0732">Signal</keyword>
<comment type="similarity">
    <text evidence="3">Belongs to the ferric reductase (FRE) family.</text>
</comment>
<dbReference type="InterPro" id="IPR013121">
    <property type="entry name" value="Fe_red_NAD-bd_6"/>
</dbReference>
<feature type="domain" description="FAD-binding FR-type" evidence="21">
    <location>
        <begin position="412"/>
        <end position="531"/>
    </location>
</feature>
<comment type="cofactor">
    <cofactor evidence="1">
        <name>FAD</name>
        <dbReference type="ChEBI" id="CHEBI:57692"/>
    </cofactor>
</comment>
<comment type="subcellular location">
    <subcellularLocation>
        <location evidence="2">Cell membrane</location>
        <topology evidence="2">Multi-pass membrane protein</topology>
    </subcellularLocation>
</comment>
<dbReference type="Proteomes" id="UP000422736">
    <property type="component" value="Chromosome 6"/>
</dbReference>
<dbReference type="Pfam" id="PF08030">
    <property type="entry name" value="NAD_binding_6"/>
    <property type="match status" value="1"/>
</dbReference>
<dbReference type="InterPro" id="IPR017927">
    <property type="entry name" value="FAD-bd_FR_type"/>
</dbReference>
<keyword evidence="16" id="KW-0406">Ion transport</keyword>
<proteinExistence type="inferred from homology"/>
<keyword evidence="11" id="KW-0521">NADP</keyword>
<dbReference type="PROSITE" id="PS51384">
    <property type="entry name" value="FAD_FR"/>
    <property type="match status" value="1"/>
</dbReference>
<reference evidence="22 23" key="1">
    <citation type="submission" date="2016-03" db="EMBL/GenBank/DDBJ databases">
        <title>How can Kluyveromyces marxianus grow so fast - potential evolutionary course in Saccharomyces Complex revealed by comparative genomics.</title>
        <authorList>
            <person name="Mo W."/>
            <person name="Lu W."/>
            <person name="Yang X."/>
            <person name="Qi J."/>
            <person name="Lv H."/>
        </authorList>
    </citation>
    <scope>NUCLEOTIDE SEQUENCE [LARGE SCALE GENOMIC DNA]</scope>
    <source>
        <strain evidence="22 23">FIM1</strain>
    </source>
</reference>
<evidence type="ECO:0000256" key="2">
    <source>
        <dbReference type="ARBA" id="ARBA00004651"/>
    </source>
</evidence>
<organism evidence="22 23">
    <name type="scientific">Kluyveromyces marxianus</name>
    <name type="common">Yeast</name>
    <name type="synonym">Candida kefyr</name>
    <dbReference type="NCBI Taxonomy" id="4911"/>
    <lineage>
        <taxon>Eukaryota</taxon>
        <taxon>Fungi</taxon>
        <taxon>Dikarya</taxon>
        <taxon>Ascomycota</taxon>
        <taxon>Saccharomycotina</taxon>
        <taxon>Saccharomycetes</taxon>
        <taxon>Saccharomycetales</taxon>
        <taxon>Saccharomycetaceae</taxon>
        <taxon>Kluyveromyces</taxon>
    </lineage>
</organism>
<evidence type="ECO:0000256" key="3">
    <source>
        <dbReference type="ARBA" id="ARBA00006278"/>
    </source>
</evidence>
<keyword evidence="12" id="KW-0249">Electron transport</keyword>
<dbReference type="SFLD" id="SFLDS00052">
    <property type="entry name" value="Ferric_Reductase_Domain"/>
    <property type="match status" value="1"/>
</dbReference>
<dbReference type="Pfam" id="PF01794">
    <property type="entry name" value="Ferric_reduct"/>
    <property type="match status" value="1"/>
</dbReference>
<gene>
    <name evidence="22" type="primary">FRE1</name>
    <name evidence="22" type="ORF">FIM1_3768</name>
</gene>
<keyword evidence="10" id="KW-0274">FAD</keyword>
<keyword evidence="23" id="KW-1185">Reference proteome</keyword>
<dbReference type="EC" id="1.16.1.9" evidence="4"/>
<dbReference type="InterPro" id="IPR051410">
    <property type="entry name" value="Ferric/Cupric_Reductase"/>
</dbReference>
<feature type="chain" id="PRO_5046130037" description="ferric-chelate reductase (NADPH)" evidence="20">
    <location>
        <begin position="21"/>
        <end position="694"/>
    </location>
</feature>
<evidence type="ECO:0000256" key="20">
    <source>
        <dbReference type="SAM" id="SignalP"/>
    </source>
</evidence>
<keyword evidence="8" id="KW-0285">Flavoprotein</keyword>
<evidence type="ECO:0000256" key="15">
    <source>
        <dbReference type="ARBA" id="ARBA00023004"/>
    </source>
</evidence>
<evidence type="ECO:0000256" key="9">
    <source>
        <dbReference type="ARBA" id="ARBA00022692"/>
    </source>
</evidence>
<evidence type="ECO:0000259" key="21">
    <source>
        <dbReference type="PROSITE" id="PS51384"/>
    </source>
</evidence>
<keyword evidence="7" id="KW-0349">Heme</keyword>
<keyword evidence="7" id="KW-0479">Metal-binding</keyword>
<evidence type="ECO:0000256" key="6">
    <source>
        <dbReference type="ARBA" id="ARBA00022475"/>
    </source>
</evidence>
<evidence type="ECO:0000256" key="18">
    <source>
        <dbReference type="ARBA" id="ARBA00048483"/>
    </source>
</evidence>
<keyword evidence="9 19" id="KW-0812">Transmembrane</keyword>
<evidence type="ECO:0000256" key="1">
    <source>
        <dbReference type="ARBA" id="ARBA00001974"/>
    </source>
</evidence>
<dbReference type="InterPro" id="IPR039261">
    <property type="entry name" value="FNR_nucleotide-bd"/>
</dbReference>
<dbReference type="Pfam" id="PF08022">
    <property type="entry name" value="FAD_binding_8"/>
    <property type="match status" value="1"/>
</dbReference>
<dbReference type="SFLD" id="SFLDG01168">
    <property type="entry name" value="Ferric_reductase_subgroup_(FRE"/>
    <property type="match status" value="1"/>
</dbReference>
<evidence type="ECO:0000313" key="22">
    <source>
        <dbReference type="EMBL" id="QGN17039.1"/>
    </source>
</evidence>
<sequence>MRAYVLLAWIFLWCRYPVNALVFVDSTIASACIYYELQYDWGCHSHSNGMKAYACRCGNTEWLGSVTECIYDNSPNERLRNHALRHVALRCKQKGGFHYSLEKMKGFRENATQYLREPTHKDLTTPVNAPLKVNESNYQYYHRGFKQYTVATERSQWFGWGLVFYWATIIALASFFNLSKRIFGFTWETNWIRRTFTLPPVLGRHHNSPYVLWKVIQISFPTHLQFWVIAVFLIQTVISCAVGYNIVTLPNPYFATLWYRNLTLISYRTDMMAISLFPIVYFFGIRNNPFITISGISYATFNLYHKWTAYVMVILGFIHSVIWTVWADSKDGGGYKVWWQDAYWQWGVFATMLSFFLVVHSYKWFRDLAYEFFLILHKIFNVMFIVCMYYHMNTLGWLGWIWAMVGIWGFDRVMRFAKIVLCGGLQTATVSDCGNGVVKMKVNKPKYLKFYPGSFAFVYFFSKYDPWVYTFQSHPFTILSVPEDSETHLTILFKAQKGITRNVLNRLLKAGVDEMQYNVMIEGPYGNSFPCYKNSKRKVVAMAGGLGVSAVFPHLKSVIEQTSTSIIHEFKWVVNDLNCLEWFGKELEWLASNNCRVTVICTNKEENMDFESISDYSEKPKQFHSKSSNLEVVNLASRPDIRQMVRECIENSEQNITVISCGPSSFLDDVRYSVKEELSTAKVDVDFEEESFTW</sequence>
<evidence type="ECO:0000256" key="5">
    <source>
        <dbReference type="ARBA" id="ARBA00022448"/>
    </source>
</evidence>
<evidence type="ECO:0000256" key="12">
    <source>
        <dbReference type="ARBA" id="ARBA00022982"/>
    </source>
</evidence>
<feature type="transmembrane region" description="Helical" evidence="19">
    <location>
        <begin position="157"/>
        <end position="178"/>
    </location>
</feature>
<dbReference type="EMBL" id="CP015059">
    <property type="protein sequence ID" value="QGN17039.1"/>
    <property type="molecule type" value="Genomic_DNA"/>
</dbReference>
<evidence type="ECO:0000256" key="10">
    <source>
        <dbReference type="ARBA" id="ARBA00022827"/>
    </source>
</evidence>
<keyword evidence="15" id="KW-0408">Iron</keyword>
<dbReference type="SUPFAM" id="SSF63380">
    <property type="entry name" value="Riboflavin synthase domain-like"/>
    <property type="match status" value="1"/>
</dbReference>
<keyword evidence="6" id="KW-1003">Cell membrane</keyword>
<evidence type="ECO:0000256" key="4">
    <source>
        <dbReference type="ARBA" id="ARBA00012668"/>
    </source>
</evidence>
<dbReference type="InterPro" id="IPR013130">
    <property type="entry name" value="Fe3_Rdtase_TM_dom"/>
</dbReference>
<evidence type="ECO:0000256" key="8">
    <source>
        <dbReference type="ARBA" id="ARBA00022630"/>
    </source>
</evidence>
<evidence type="ECO:0000256" key="14">
    <source>
        <dbReference type="ARBA" id="ARBA00023002"/>
    </source>
</evidence>
<evidence type="ECO:0000256" key="11">
    <source>
        <dbReference type="ARBA" id="ARBA00022857"/>
    </source>
</evidence>
<feature type="signal peptide" evidence="20">
    <location>
        <begin position="1"/>
        <end position="20"/>
    </location>
</feature>
<evidence type="ECO:0000256" key="17">
    <source>
        <dbReference type="ARBA" id="ARBA00023136"/>
    </source>
</evidence>
<dbReference type="PANTHER" id="PTHR32361">
    <property type="entry name" value="FERRIC/CUPRIC REDUCTASE TRANSMEMBRANE COMPONENT"/>
    <property type="match status" value="1"/>
</dbReference>
<dbReference type="InterPro" id="IPR017938">
    <property type="entry name" value="Riboflavin_synthase-like_b-brl"/>
</dbReference>
<dbReference type="PANTHER" id="PTHR32361:SF25">
    <property type="entry name" value="FERRIC_CUPRIC REDUCTASE TRANSMEMBRANE COMPONENT 1"/>
    <property type="match status" value="1"/>
</dbReference>
<protein>
    <recommendedName>
        <fullName evidence="4">ferric-chelate reductase (NADPH)</fullName>
        <ecNumber evidence="4">1.16.1.9</ecNumber>
    </recommendedName>
</protein>
<feature type="transmembrane region" description="Helical" evidence="19">
    <location>
        <begin position="267"/>
        <end position="286"/>
    </location>
</feature>
<comment type="catalytic activity">
    <reaction evidence="18">
        <text>2 a Fe(II)-siderophore + NADP(+) + H(+) = 2 a Fe(III)-siderophore + NADPH</text>
        <dbReference type="Rhea" id="RHEA:28795"/>
        <dbReference type="Rhea" id="RHEA-COMP:11342"/>
        <dbReference type="Rhea" id="RHEA-COMP:11344"/>
        <dbReference type="ChEBI" id="CHEBI:15378"/>
        <dbReference type="ChEBI" id="CHEBI:29033"/>
        <dbReference type="ChEBI" id="CHEBI:29034"/>
        <dbReference type="ChEBI" id="CHEBI:57783"/>
        <dbReference type="ChEBI" id="CHEBI:58349"/>
        <dbReference type="EC" id="1.16.1.9"/>
    </reaction>
</comment>
<accession>A0ABX6F1K6</accession>
<keyword evidence="5" id="KW-0813">Transport</keyword>
<feature type="transmembrane region" description="Helical" evidence="19">
    <location>
        <begin position="307"/>
        <end position="326"/>
    </location>
</feature>
<dbReference type="SUPFAM" id="SSF52343">
    <property type="entry name" value="Ferredoxin reductase-like, C-terminal NADP-linked domain"/>
    <property type="match status" value="1"/>
</dbReference>
<dbReference type="InterPro" id="IPR013112">
    <property type="entry name" value="FAD-bd_8"/>
</dbReference>
<feature type="transmembrane region" description="Helical" evidence="19">
    <location>
        <begin position="346"/>
        <end position="365"/>
    </location>
</feature>